<sequence length="390" mass="44128">MGDSPSQIWRVFNPLTREALPWCDSYENLISGPIACYLLNEIRAPEPDVDPFAGLDLPLVKLSDSRQSSSLLLSLPLEILYSISDNLPTLTDALSLSLTCRLLLAVATRKLRVELFSQMRGKWINQPLINLGSLTAFALQLPPCLHKIDFSTNTALTMDPFGTYRSAYSLTYRSGTRRQFFQTLECNSTLLAGYDRVTQVPTYSSTRSIVSKEGYTTGDIKRIKTPLEAHLESTNAPTWKKRLVERAELLSSGALRMYPTHIRYVVRNTHKKEYFRFEDVAVLKGEFESVFKNSYNSSHLPLDVIACVVFLFLISWSPSDAGLEDEVVRRDVRDVNGRWAGDTFDVSKVGEFESEGGWVDVAAETILLLRVYLPRMYRNTHGQTQFAAWD</sequence>
<name>A0AAV9WT85_9PEZI</name>
<evidence type="ECO:0000313" key="2">
    <source>
        <dbReference type="Proteomes" id="UP001365542"/>
    </source>
</evidence>
<proteinExistence type="predicted"/>
<reference evidence="1 2" key="1">
    <citation type="submission" date="2019-10" db="EMBL/GenBank/DDBJ databases">
        <authorList>
            <person name="Palmer J.M."/>
        </authorList>
    </citation>
    <scope>NUCLEOTIDE SEQUENCE [LARGE SCALE GENOMIC DNA]</scope>
    <source>
        <strain evidence="1 2">TWF694</strain>
    </source>
</reference>
<gene>
    <name evidence="1" type="ORF">TWF694_005459</name>
</gene>
<dbReference type="EMBL" id="JAVHJO010000017">
    <property type="protein sequence ID" value="KAK6525315.1"/>
    <property type="molecule type" value="Genomic_DNA"/>
</dbReference>
<evidence type="ECO:0008006" key="3">
    <source>
        <dbReference type="Google" id="ProtNLM"/>
    </source>
</evidence>
<organism evidence="1 2">
    <name type="scientific">Orbilia ellipsospora</name>
    <dbReference type="NCBI Taxonomy" id="2528407"/>
    <lineage>
        <taxon>Eukaryota</taxon>
        <taxon>Fungi</taxon>
        <taxon>Dikarya</taxon>
        <taxon>Ascomycota</taxon>
        <taxon>Pezizomycotina</taxon>
        <taxon>Orbiliomycetes</taxon>
        <taxon>Orbiliales</taxon>
        <taxon>Orbiliaceae</taxon>
        <taxon>Orbilia</taxon>
    </lineage>
</organism>
<comment type="caution">
    <text evidence="1">The sequence shown here is derived from an EMBL/GenBank/DDBJ whole genome shotgun (WGS) entry which is preliminary data.</text>
</comment>
<dbReference type="Proteomes" id="UP001365542">
    <property type="component" value="Unassembled WGS sequence"/>
</dbReference>
<protein>
    <recommendedName>
        <fullName evidence="3">F-box domain-containing protein</fullName>
    </recommendedName>
</protein>
<dbReference type="AlphaFoldDB" id="A0AAV9WT85"/>
<evidence type="ECO:0000313" key="1">
    <source>
        <dbReference type="EMBL" id="KAK6525315.1"/>
    </source>
</evidence>
<accession>A0AAV9WT85</accession>
<keyword evidence="2" id="KW-1185">Reference proteome</keyword>